<evidence type="ECO:0000259" key="15">
    <source>
        <dbReference type="PROSITE" id="PS50109"/>
    </source>
</evidence>
<evidence type="ECO:0000256" key="3">
    <source>
        <dbReference type="ARBA" id="ARBA00012438"/>
    </source>
</evidence>
<dbReference type="RefSeq" id="WP_229727537.1">
    <property type="nucleotide sequence ID" value="NZ_BMOK01000006.1"/>
</dbReference>
<dbReference type="InterPro" id="IPR036890">
    <property type="entry name" value="HATPase_C_sf"/>
</dbReference>
<evidence type="ECO:0000256" key="12">
    <source>
        <dbReference type="ARBA" id="ARBA00023012"/>
    </source>
</evidence>
<reference evidence="16" key="1">
    <citation type="journal article" date="2014" name="Int. J. Syst. Evol. Microbiol.">
        <title>Complete genome sequence of Corynebacterium casei LMG S-19264T (=DSM 44701T), isolated from a smear-ripened cheese.</title>
        <authorList>
            <consortium name="US DOE Joint Genome Institute (JGI-PGF)"/>
            <person name="Walter F."/>
            <person name="Albersmeier A."/>
            <person name="Kalinowski J."/>
            <person name="Ruckert C."/>
        </authorList>
    </citation>
    <scope>NUCLEOTIDE SEQUENCE</scope>
    <source>
        <strain evidence="16">JCM 15325</strain>
    </source>
</reference>
<evidence type="ECO:0000256" key="14">
    <source>
        <dbReference type="SAM" id="Phobius"/>
    </source>
</evidence>
<accession>A0A917S2C2</accession>
<keyword evidence="13 14" id="KW-0472">Membrane</keyword>
<name>A0A917S2C2_9BACL</name>
<dbReference type="AlphaFoldDB" id="A0A917S2C2"/>
<evidence type="ECO:0000256" key="7">
    <source>
        <dbReference type="ARBA" id="ARBA00022692"/>
    </source>
</evidence>
<comment type="subcellular location">
    <subcellularLocation>
        <location evidence="2">Cell membrane</location>
        <topology evidence="2">Multi-pass membrane protein</topology>
    </subcellularLocation>
</comment>
<keyword evidence="17" id="KW-1185">Reference proteome</keyword>
<dbReference type="CDD" id="cd06225">
    <property type="entry name" value="HAMP"/>
    <property type="match status" value="1"/>
</dbReference>
<keyword evidence="9" id="KW-0418">Kinase</keyword>
<keyword evidence="11 14" id="KW-1133">Transmembrane helix</keyword>
<dbReference type="Pfam" id="PF00512">
    <property type="entry name" value="HisKA"/>
    <property type="match status" value="1"/>
</dbReference>
<organism evidence="16 17">
    <name type="scientific">Sporolactobacillus putidus</name>
    <dbReference type="NCBI Taxonomy" id="492735"/>
    <lineage>
        <taxon>Bacteria</taxon>
        <taxon>Bacillati</taxon>
        <taxon>Bacillota</taxon>
        <taxon>Bacilli</taxon>
        <taxon>Bacillales</taxon>
        <taxon>Sporolactobacillaceae</taxon>
        <taxon>Sporolactobacillus</taxon>
    </lineage>
</organism>
<comment type="caution">
    <text evidence="16">The sequence shown here is derived from an EMBL/GenBank/DDBJ whole genome shotgun (WGS) entry which is preliminary data.</text>
</comment>
<dbReference type="Gene3D" id="1.10.287.130">
    <property type="match status" value="1"/>
</dbReference>
<keyword evidence="6" id="KW-0808">Transferase</keyword>
<evidence type="ECO:0000256" key="11">
    <source>
        <dbReference type="ARBA" id="ARBA00022989"/>
    </source>
</evidence>
<keyword evidence="10" id="KW-0067">ATP-binding</keyword>
<dbReference type="PROSITE" id="PS50109">
    <property type="entry name" value="HIS_KIN"/>
    <property type="match status" value="1"/>
</dbReference>
<dbReference type="InterPro" id="IPR036097">
    <property type="entry name" value="HisK_dim/P_sf"/>
</dbReference>
<evidence type="ECO:0000256" key="9">
    <source>
        <dbReference type="ARBA" id="ARBA00022777"/>
    </source>
</evidence>
<evidence type="ECO:0000256" key="6">
    <source>
        <dbReference type="ARBA" id="ARBA00022679"/>
    </source>
</evidence>
<dbReference type="Gene3D" id="3.30.565.10">
    <property type="entry name" value="Histidine kinase-like ATPase, C-terminal domain"/>
    <property type="match status" value="1"/>
</dbReference>
<dbReference type="GO" id="GO:0000155">
    <property type="term" value="F:phosphorelay sensor kinase activity"/>
    <property type="evidence" value="ECO:0007669"/>
    <property type="project" value="InterPro"/>
</dbReference>
<dbReference type="InterPro" id="IPR005467">
    <property type="entry name" value="His_kinase_dom"/>
</dbReference>
<gene>
    <name evidence="16" type="ORF">GCM10007968_17380</name>
</gene>
<evidence type="ECO:0000256" key="1">
    <source>
        <dbReference type="ARBA" id="ARBA00000085"/>
    </source>
</evidence>
<dbReference type="GO" id="GO:0005524">
    <property type="term" value="F:ATP binding"/>
    <property type="evidence" value="ECO:0007669"/>
    <property type="project" value="UniProtKB-KW"/>
</dbReference>
<dbReference type="Proteomes" id="UP000654670">
    <property type="component" value="Unassembled WGS sequence"/>
</dbReference>
<comment type="catalytic activity">
    <reaction evidence="1">
        <text>ATP + protein L-histidine = ADP + protein N-phospho-L-histidine.</text>
        <dbReference type="EC" id="2.7.13.3"/>
    </reaction>
</comment>
<dbReference type="PANTHER" id="PTHR45528:SF1">
    <property type="entry name" value="SENSOR HISTIDINE KINASE CPXA"/>
    <property type="match status" value="1"/>
</dbReference>
<sequence>MHQSIRFKLSVFFLVMFLLFVATLLLSFIFFFRNDFRYDVVKEEQYYQNVVSRLAEKASASKDEKSIEGLLTPYANHRMQIQLLDVKGNVLWSLGQSPTIINISAKDYIITRGIVRYGLRINGMNLTRTEVFEEYAIKYLWIILLLFTSLFLLIAFFLHLSITKPVLALYRRMENNPLKMKIRAKDYRHDEIGVLEKRFDQMIHRLQTVDRQQQTMLAAISHDLKTPLTSIITYTERLSSGKVSDQKKQQHYYEVISRKADDIRDLIDKFQDAALVTDLNAPVDFQIVSASEFWQSVLEPYTEEWDGVDAKLEYDSKIDNTQTVRVDASLINRLIANIMGNAIKYGARPLIVHVYITQSHNDISKN</sequence>
<evidence type="ECO:0000256" key="4">
    <source>
        <dbReference type="ARBA" id="ARBA00022475"/>
    </source>
</evidence>
<keyword evidence="7 14" id="KW-0812">Transmembrane</keyword>
<evidence type="ECO:0000256" key="5">
    <source>
        <dbReference type="ARBA" id="ARBA00022553"/>
    </source>
</evidence>
<evidence type="ECO:0000313" key="16">
    <source>
        <dbReference type="EMBL" id="GGL53908.1"/>
    </source>
</evidence>
<evidence type="ECO:0000313" key="17">
    <source>
        <dbReference type="Proteomes" id="UP000654670"/>
    </source>
</evidence>
<dbReference type="GO" id="GO:0005886">
    <property type="term" value="C:plasma membrane"/>
    <property type="evidence" value="ECO:0007669"/>
    <property type="project" value="UniProtKB-SubCell"/>
</dbReference>
<keyword evidence="8" id="KW-0547">Nucleotide-binding</keyword>
<dbReference type="EC" id="2.7.13.3" evidence="3"/>
<dbReference type="PANTHER" id="PTHR45528">
    <property type="entry name" value="SENSOR HISTIDINE KINASE CPXA"/>
    <property type="match status" value="1"/>
</dbReference>
<keyword evidence="5" id="KW-0597">Phosphoprotein</keyword>
<keyword evidence="12" id="KW-0902">Two-component regulatory system</keyword>
<evidence type="ECO:0000256" key="13">
    <source>
        <dbReference type="ARBA" id="ARBA00023136"/>
    </source>
</evidence>
<evidence type="ECO:0000256" key="10">
    <source>
        <dbReference type="ARBA" id="ARBA00022840"/>
    </source>
</evidence>
<dbReference type="InterPro" id="IPR050398">
    <property type="entry name" value="HssS/ArlS-like"/>
</dbReference>
<evidence type="ECO:0000256" key="8">
    <source>
        <dbReference type="ARBA" id="ARBA00022741"/>
    </source>
</evidence>
<dbReference type="SMART" id="SM00388">
    <property type="entry name" value="HisKA"/>
    <property type="match status" value="1"/>
</dbReference>
<protein>
    <recommendedName>
        <fullName evidence="3">histidine kinase</fullName>
        <ecNumber evidence="3">2.7.13.3</ecNumber>
    </recommendedName>
</protein>
<feature type="domain" description="Histidine kinase" evidence="15">
    <location>
        <begin position="219"/>
        <end position="366"/>
    </location>
</feature>
<feature type="transmembrane region" description="Helical" evidence="14">
    <location>
        <begin position="12"/>
        <end position="32"/>
    </location>
</feature>
<keyword evidence="4" id="KW-1003">Cell membrane</keyword>
<dbReference type="EMBL" id="BMOK01000006">
    <property type="protein sequence ID" value="GGL53908.1"/>
    <property type="molecule type" value="Genomic_DNA"/>
</dbReference>
<evidence type="ECO:0000256" key="2">
    <source>
        <dbReference type="ARBA" id="ARBA00004651"/>
    </source>
</evidence>
<proteinExistence type="predicted"/>
<dbReference type="Gene3D" id="6.10.340.10">
    <property type="match status" value="1"/>
</dbReference>
<reference evidence="16" key="2">
    <citation type="submission" date="2020-09" db="EMBL/GenBank/DDBJ databases">
        <authorList>
            <person name="Sun Q."/>
            <person name="Ohkuma M."/>
        </authorList>
    </citation>
    <scope>NUCLEOTIDE SEQUENCE</scope>
    <source>
        <strain evidence="16">JCM 15325</strain>
    </source>
</reference>
<dbReference type="SUPFAM" id="SSF47384">
    <property type="entry name" value="Homodimeric domain of signal transducing histidine kinase"/>
    <property type="match status" value="1"/>
</dbReference>
<feature type="transmembrane region" description="Helical" evidence="14">
    <location>
        <begin position="139"/>
        <end position="162"/>
    </location>
</feature>
<dbReference type="CDD" id="cd00082">
    <property type="entry name" value="HisKA"/>
    <property type="match status" value="1"/>
</dbReference>
<dbReference type="InterPro" id="IPR003661">
    <property type="entry name" value="HisK_dim/P_dom"/>
</dbReference>
<dbReference type="SUPFAM" id="SSF55874">
    <property type="entry name" value="ATPase domain of HSP90 chaperone/DNA topoisomerase II/histidine kinase"/>
    <property type="match status" value="1"/>
</dbReference>